<dbReference type="InterPro" id="IPR036390">
    <property type="entry name" value="WH_DNA-bd_sf"/>
</dbReference>
<dbReference type="InterPro" id="IPR036388">
    <property type="entry name" value="WH-like_DNA-bd_sf"/>
</dbReference>
<dbReference type="SUPFAM" id="SSF46785">
    <property type="entry name" value="Winged helix' DNA-binding domain"/>
    <property type="match status" value="1"/>
</dbReference>
<dbReference type="SMART" id="SM00895">
    <property type="entry name" value="FCD"/>
    <property type="match status" value="1"/>
</dbReference>
<dbReference type="InterPro" id="IPR011711">
    <property type="entry name" value="GntR_C"/>
</dbReference>
<dbReference type="PROSITE" id="PS50949">
    <property type="entry name" value="HTH_GNTR"/>
    <property type="match status" value="1"/>
</dbReference>
<keyword evidence="1" id="KW-0805">Transcription regulation</keyword>
<dbReference type="InterPro" id="IPR000524">
    <property type="entry name" value="Tscrpt_reg_HTH_GntR"/>
</dbReference>
<accession>A0A6J7BHZ5</accession>
<dbReference type="AlphaFoldDB" id="A0A6J7BHZ5"/>
<organism evidence="5">
    <name type="scientific">freshwater metagenome</name>
    <dbReference type="NCBI Taxonomy" id="449393"/>
    <lineage>
        <taxon>unclassified sequences</taxon>
        <taxon>metagenomes</taxon>
        <taxon>ecological metagenomes</taxon>
    </lineage>
</organism>
<dbReference type="PRINTS" id="PR00035">
    <property type="entry name" value="HTHGNTR"/>
</dbReference>
<dbReference type="InterPro" id="IPR008920">
    <property type="entry name" value="TF_FadR/GntR_C"/>
</dbReference>
<dbReference type="Gene3D" id="1.20.120.530">
    <property type="entry name" value="GntR ligand-binding domain-like"/>
    <property type="match status" value="1"/>
</dbReference>
<evidence type="ECO:0000313" key="5">
    <source>
        <dbReference type="EMBL" id="CAB4844815.1"/>
    </source>
</evidence>
<feature type="domain" description="HTH gntR-type" evidence="4">
    <location>
        <begin position="23"/>
        <end position="91"/>
    </location>
</feature>
<dbReference type="Pfam" id="PF00392">
    <property type="entry name" value="GntR"/>
    <property type="match status" value="1"/>
</dbReference>
<dbReference type="SUPFAM" id="SSF48008">
    <property type="entry name" value="GntR ligand-binding domain-like"/>
    <property type="match status" value="1"/>
</dbReference>
<dbReference type="PANTHER" id="PTHR43537:SF5">
    <property type="entry name" value="UXU OPERON TRANSCRIPTIONAL REGULATOR"/>
    <property type="match status" value="1"/>
</dbReference>
<dbReference type="CDD" id="cd07377">
    <property type="entry name" value="WHTH_GntR"/>
    <property type="match status" value="1"/>
</dbReference>
<sequence>MSLEANSDQIGAAKMNFTSIKRRKIHEDVAEQIENQILSGGLPEGSSLPSERKLMEVFHVGRPAVREALLLLQRSGFIKVASGGRTLVTRPTTANFLDQLSSSARHLLSSQEGERSFQEARRLFEAAIARNAAEIATKDDIQRLEVALMANRQSIGNLDSFERTDVAFHLTLAQIGDNPVFSALHKAIAEWLALQRHIALRVSGVENSAYRSHEEIFQAVADHQPEQAWQAMDRHLRQVIEQYEQGRGNEK</sequence>
<evidence type="ECO:0000256" key="3">
    <source>
        <dbReference type="ARBA" id="ARBA00023163"/>
    </source>
</evidence>
<dbReference type="Pfam" id="PF07729">
    <property type="entry name" value="FCD"/>
    <property type="match status" value="1"/>
</dbReference>
<dbReference type="PANTHER" id="PTHR43537">
    <property type="entry name" value="TRANSCRIPTIONAL REGULATOR, GNTR FAMILY"/>
    <property type="match status" value="1"/>
</dbReference>
<evidence type="ECO:0000256" key="2">
    <source>
        <dbReference type="ARBA" id="ARBA00023125"/>
    </source>
</evidence>
<name>A0A6J7BHZ5_9ZZZZ</name>
<gene>
    <name evidence="5" type="ORF">UFOPK3256_01382</name>
</gene>
<proteinExistence type="predicted"/>
<dbReference type="GO" id="GO:0003677">
    <property type="term" value="F:DNA binding"/>
    <property type="evidence" value="ECO:0007669"/>
    <property type="project" value="UniProtKB-KW"/>
</dbReference>
<dbReference type="EMBL" id="CAFAZW010000034">
    <property type="protein sequence ID" value="CAB4844815.1"/>
    <property type="molecule type" value="Genomic_DNA"/>
</dbReference>
<reference evidence="5" key="1">
    <citation type="submission" date="2020-05" db="EMBL/GenBank/DDBJ databases">
        <authorList>
            <person name="Chiriac C."/>
            <person name="Salcher M."/>
            <person name="Ghai R."/>
            <person name="Kavagutti S V."/>
        </authorList>
    </citation>
    <scope>NUCLEOTIDE SEQUENCE</scope>
</reference>
<evidence type="ECO:0000259" key="4">
    <source>
        <dbReference type="PROSITE" id="PS50949"/>
    </source>
</evidence>
<dbReference type="SMART" id="SM00345">
    <property type="entry name" value="HTH_GNTR"/>
    <property type="match status" value="1"/>
</dbReference>
<keyword evidence="2" id="KW-0238">DNA-binding</keyword>
<protein>
    <submittedName>
        <fullName evidence="5">Unannotated protein</fullName>
    </submittedName>
</protein>
<keyword evidence="3" id="KW-0804">Transcription</keyword>
<dbReference type="Gene3D" id="1.10.10.10">
    <property type="entry name" value="Winged helix-like DNA-binding domain superfamily/Winged helix DNA-binding domain"/>
    <property type="match status" value="1"/>
</dbReference>
<evidence type="ECO:0000256" key="1">
    <source>
        <dbReference type="ARBA" id="ARBA00023015"/>
    </source>
</evidence>
<dbReference type="GO" id="GO:0003700">
    <property type="term" value="F:DNA-binding transcription factor activity"/>
    <property type="evidence" value="ECO:0007669"/>
    <property type="project" value="InterPro"/>
</dbReference>